<evidence type="ECO:0000259" key="10">
    <source>
        <dbReference type="Pfam" id="PF03174"/>
    </source>
</evidence>
<feature type="domain" description="Glycoside hydrolase family 20 catalytic" evidence="8">
    <location>
        <begin position="171"/>
        <end position="579"/>
    </location>
</feature>
<accession>V4CGC7</accession>
<evidence type="ECO:0000256" key="5">
    <source>
        <dbReference type="ARBA" id="ARBA00023295"/>
    </source>
</evidence>
<dbReference type="InterPro" id="IPR015883">
    <property type="entry name" value="Glyco_hydro_20_cat"/>
</dbReference>
<evidence type="ECO:0000256" key="7">
    <source>
        <dbReference type="SAM" id="MobiDB-lite"/>
    </source>
</evidence>
<dbReference type="Pfam" id="PF02838">
    <property type="entry name" value="Glyco_hydro_20b"/>
    <property type="match status" value="1"/>
</dbReference>
<dbReference type="InterPro" id="IPR025705">
    <property type="entry name" value="Beta_hexosaminidase_sua/sub"/>
</dbReference>
<dbReference type="PANTHER" id="PTHR22600">
    <property type="entry name" value="BETA-HEXOSAMINIDASE"/>
    <property type="match status" value="1"/>
</dbReference>
<dbReference type="HOGENOM" id="CLU_007082_4_1_1"/>
<sequence>MSRPEQWKRSKTDVHNPYSAQDRYRRYHDSMDDETKTPDFSIPLIPKPIDVITTSGHGSIKVNNSWVIRHSEALTSEGKYLKGETGLSIANKQTSKNVIELIIDDVIHPLTKKSFGHIEAYKLEVSSRASWIAITGKSASGVFNGIQSFLALFSTGDVIRDMIIVDQPRLSYRGMHVDVSRNFHPVFSIVKLIDGMAMVKMNKLHLHLSDDEGWRLEIPGLPELTEIGAKRCFNVDECLPPQLGSGPDSSTSGSGYYTISDYKKILQHASSRHIQVIPEFDFPGHARAAIKAMEKRYHDKINLNRTLAEEYLLHDFHDKSEYLSVQFYNDGAANPCLNSTYTFLGHVIDELINVHKDIQPLTLYHFGGDEVAKGAWVDSPKCQNLNHGNPMSKDQISDMFLKRVDDITSKRGLDMAAWEDGVSEQQKPFDKASLKSKDVYVYTWQNVWEWGTTDIAYRIANAGYKVILCQATYLYFDHPQEPDPEEPGMSWAIRFTDTKRVFSFIVDDIYQNTDQTVMGIPQTTSQVCRNNKICPPLKKPENIVGIQGQLWSETVRSPERLEYMIFPRLLALAERGWHKAAWESITDVDKRNANMDEDWSRFSKIVGRNYLWRLEKLGIRYRIPLPGGKVENNRILTNTEFPGHTIEYFLPEKGIWETVSKNTVYTENTPILLRTRNHDGSRISRTVVLHPGFVANIMKNN</sequence>
<feature type="region of interest" description="Disordered" evidence="7">
    <location>
        <begin position="1"/>
        <end position="25"/>
    </location>
</feature>
<comment type="similarity">
    <text evidence="2">Belongs to the glycosyl hydrolase 20 family.</text>
</comment>
<dbReference type="KEGG" id="lgi:LOTGIDRAFT_172759"/>
<dbReference type="EMBL" id="KB200538">
    <property type="protein sequence ID" value="ESP01130.1"/>
    <property type="molecule type" value="Genomic_DNA"/>
</dbReference>
<dbReference type="Gene3D" id="2.60.40.10">
    <property type="entry name" value="Immunoglobulins"/>
    <property type="match status" value="1"/>
</dbReference>
<keyword evidence="12" id="KW-1185">Reference proteome</keyword>
<dbReference type="InterPro" id="IPR013783">
    <property type="entry name" value="Ig-like_fold"/>
</dbReference>
<organism evidence="11 12">
    <name type="scientific">Lottia gigantea</name>
    <name type="common">Giant owl limpet</name>
    <dbReference type="NCBI Taxonomy" id="225164"/>
    <lineage>
        <taxon>Eukaryota</taxon>
        <taxon>Metazoa</taxon>
        <taxon>Spiralia</taxon>
        <taxon>Lophotrochozoa</taxon>
        <taxon>Mollusca</taxon>
        <taxon>Gastropoda</taxon>
        <taxon>Patellogastropoda</taxon>
        <taxon>Lottioidea</taxon>
        <taxon>Lottiidae</taxon>
        <taxon>Lottia</taxon>
    </lineage>
</organism>
<dbReference type="EC" id="3.2.1.52" evidence="3"/>
<reference evidence="11 12" key="1">
    <citation type="journal article" date="2013" name="Nature">
        <title>Insights into bilaterian evolution from three spiralian genomes.</title>
        <authorList>
            <person name="Simakov O."/>
            <person name="Marletaz F."/>
            <person name="Cho S.J."/>
            <person name="Edsinger-Gonzales E."/>
            <person name="Havlak P."/>
            <person name="Hellsten U."/>
            <person name="Kuo D.H."/>
            <person name="Larsson T."/>
            <person name="Lv J."/>
            <person name="Arendt D."/>
            <person name="Savage R."/>
            <person name="Osoegawa K."/>
            <person name="de Jong P."/>
            <person name="Grimwood J."/>
            <person name="Chapman J.A."/>
            <person name="Shapiro H."/>
            <person name="Aerts A."/>
            <person name="Otillar R.P."/>
            <person name="Terry A.Y."/>
            <person name="Boore J.L."/>
            <person name="Grigoriev I.V."/>
            <person name="Lindberg D.R."/>
            <person name="Seaver E.C."/>
            <person name="Weisblat D.A."/>
            <person name="Putnam N.H."/>
            <person name="Rokhsar D.S."/>
        </authorList>
    </citation>
    <scope>NUCLEOTIDE SEQUENCE [LARGE SCALE GENOMIC DNA]</scope>
</reference>
<dbReference type="Gene3D" id="3.30.379.10">
    <property type="entry name" value="Chitobiase/beta-hexosaminidase domain 2-like"/>
    <property type="match status" value="1"/>
</dbReference>
<dbReference type="InterPro" id="IPR015882">
    <property type="entry name" value="HEX_bac_N"/>
</dbReference>
<feature type="domain" description="Beta-hexosaminidase bacterial type N-terminal" evidence="9">
    <location>
        <begin position="43"/>
        <end position="167"/>
    </location>
</feature>
<evidence type="ECO:0000313" key="12">
    <source>
        <dbReference type="Proteomes" id="UP000030746"/>
    </source>
</evidence>
<name>V4CGC7_LOTGI</name>
<proteinExistence type="inferred from homology"/>
<evidence type="ECO:0000256" key="4">
    <source>
        <dbReference type="ARBA" id="ARBA00022801"/>
    </source>
</evidence>
<dbReference type="AlphaFoldDB" id="V4CGC7"/>
<keyword evidence="5" id="KW-0326">Glycosidase</keyword>
<dbReference type="SUPFAM" id="SSF51445">
    <property type="entry name" value="(Trans)glycosidases"/>
    <property type="match status" value="1"/>
</dbReference>
<dbReference type="Proteomes" id="UP000030746">
    <property type="component" value="Unassembled WGS sequence"/>
</dbReference>
<keyword evidence="4" id="KW-0378">Hydrolase</keyword>
<dbReference type="GeneID" id="20242175"/>
<dbReference type="InterPro" id="IPR029018">
    <property type="entry name" value="Hex-like_dom2"/>
</dbReference>
<gene>
    <name evidence="11" type="ORF">LOTGIDRAFT_172759</name>
</gene>
<evidence type="ECO:0000313" key="11">
    <source>
        <dbReference type="EMBL" id="ESP01130.1"/>
    </source>
</evidence>
<feature type="active site" description="Proton donor" evidence="6">
    <location>
        <position position="370"/>
    </location>
</feature>
<dbReference type="InterPro" id="IPR014756">
    <property type="entry name" value="Ig_E-set"/>
</dbReference>
<evidence type="ECO:0000256" key="6">
    <source>
        <dbReference type="PIRSR" id="PIRSR625705-1"/>
    </source>
</evidence>
<dbReference type="GO" id="GO:0016020">
    <property type="term" value="C:membrane"/>
    <property type="evidence" value="ECO:0007669"/>
    <property type="project" value="TreeGrafter"/>
</dbReference>
<evidence type="ECO:0000259" key="8">
    <source>
        <dbReference type="Pfam" id="PF00728"/>
    </source>
</evidence>
<feature type="domain" description="Chitobiase C-terminal" evidence="10">
    <location>
        <begin position="611"/>
        <end position="685"/>
    </location>
</feature>
<evidence type="ECO:0000256" key="3">
    <source>
        <dbReference type="ARBA" id="ARBA00012663"/>
    </source>
</evidence>
<dbReference type="InterPro" id="IPR017853">
    <property type="entry name" value="GH"/>
</dbReference>
<dbReference type="GO" id="GO:0030203">
    <property type="term" value="P:glycosaminoglycan metabolic process"/>
    <property type="evidence" value="ECO:0007669"/>
    <property type="project" value="TreeGrafter"/>
</dbReference>
<dbReference type="OMA" id="HYLENTY"/>
<dbReference type="Gene3D" id="3.20.20.80">
    <property type="entry name" value="Glycosidases"/>
    <property type="match status" value="1"/>
</dbReference>
<feature type="compositionally biased region" description="Basic and acidic residues" evidence="7">
    <location>
        <begin position="1"/>
        <end position="14"/>
    </location>
</feature>
<dbReference type="STRING" id="225164.V4CGC7"/>
<evidence type="ECO:0000259" key="9">
    <source>
        <dbReference type="Pfam" id="PF02838"/>
    </source>
</evidence>
<evidence type="ECO:0000256" key="2">
    <source>
        <dbReference type="ARBA" id="ARBA00006285"/>
    </source>
</evidence>
<dbReference type="Pfam" id="PF00728">
    <property type="entry name" value="Glyco_hydro_20"/>
    <property type="match status" value="1"/>
</dbReference>
<dbReference type="Pfam" id="PF03174">
    <property type="entry name" value="CHB_HEX_C"/>
    <property type="match status" value="1"/>
</dbReference>
<dbReference type="GO" id="GO:0005975">
    <property type="term" value="P:carbohydrate metabolic process"/>
    <property type="evidence" value="ECO:0007669"/>
    <property type="project" value="InterPro"/>
</dbReference>
<dbReference type="SUPFAM" id="SSF81296">
    <property type="entry name" value="E set domains"/>
    <property type="match status" value="1"/>
</dbReference>
<dbReference type="RefSeq" id="XP_009048180.1">
    <property type="nucleotide sequence ID" value="XM_009049932.1"/>
</dbReference>
<dbReference type="PANTHER" id="PTHR22600:SF57">
    <property type="entry name" value="BETA-N-ACETYLHEXOSAMINIDASE"/>
    <property type="match status" value="1"/>
</dbReference>
<evidence type="ECO:0000256" key="1">
    <source>
        <dbReference type="ARBA" id="ARBA00001231"/>
    </source>
</evidence>
<dbReference type="GO" id="GO:0004563">
    <property type="term" value="F:beta-N-acetylhexosaminidase activity"/>
    <property type="evidence" value="ECO:0007669"/>
    <property type="project" value="UniProtKB-EC"/>
</dbReference>
<protein>
    <recommendedName>
        <fullName evidence="3">beta-N-acetylhexosaminidase</fullName>
        <ecNumber evidence="3">3.2.1.52</ecNumber>
    </recommendedName>
</protein>
<dbReference type="PRINTS" id="PR00738">
    <property type="entry name" value="GLHYDRLASE20"/>
</dbReference>
<comment type="catalytic activity">
    <reaction evidence="1">
        <text>Hydrolysis of terminal non-reducing N-acetyl-D-hexosamine residues in N-acetyl-beta-D-hexosaminides.</text>
        <dbReference type="EC" id="3.2.1.52"/>
    </reaction>
</comment>
<dbReference type="OrthoDB" id="428480at2759"/>
<dbReference type="InterPro" id="IPR004867">
    <property type="entry name" value="CHB_C_dom"/>
</dbReference>
<dbReference type="SUPFAM" id="SSF55545">
    <property type="entry name" value="beta-N-acetylhexosaminidase-like domain"/>
    <property type="match status" value="1"/>
</dbReference>
<dbReference type="CTD" id="20242175"/>